<sequence length="204" mass="22048">MILSGQLAPGQAVTIQGLVKTLDSGVTPVREAIRRMTSEGALQFQGNRRVTVPVLGGDQIEELRFARLALEPELVRKSAENMTPAIMDRLSQIDAALNQAIAAGDIQGYMLQNHAFHMQLYGQADYQIVMPLVQALWLRAAPSLRIMCGRFGTQNLPDMHQRALTALRTGDAAAAAQAISDDINQGLDNVRAVLALPAAPDPEI</sequence>
<keyword evidence="1" id="KW-0805">Transcription regulation</keyword>
<dbReference type="Gene3D" id="1.20.120.530">
    <property type="entry name" value="GntR ligand-binding domain-like"/>
    <property type="match status" value="1"/>
</dbReference>
<dbReference type="InterPro" id="IPR036388">
    <property type="entry name" value="WH-like_DNA-bd_sf"/>
</dbReference>
<evidence type="ECO:0000256" key="2">
    <source>
        <dbReference type="ARBA" id="ARBA00023125"/>
    </source>
</evidence>
<dbReference type="InterPro" id="IPR011711">
    <property type="entry name" value="GntR_C"/>
</dbReference>
<dbReference type="AlphaFoldDB" id="A0A1I0E7E8"/>
<evidence type="ECO:0000256" key="3">
    <source>
        <dbReference type="ARBA" id="ARBA00023163"/>
    </source>
</evidence>
<dbReference type="Gene3D" id="1.10.10.10">
    <property type="entry name" value="Winged helix-like DNA-binding domain superfamily/Winged helix DNA-binding domain"/>
    <property type="match status" value="1"/>
</dbReference>
<gene>
    <name evidence="5" type="ORF">SAMN04489858_10529</name>
</gene>
<keyword evidence="3" id="KW-0804">Transcription</keyword>
<dbReference type="PANTHER" id="PTHR43537:SF39">
    <property type="entry name" value="HTH-TYPE TRANSCRIPTIONAL REGULATOR MCBR"/>
    <property type="match status" value="1"/>
</dbReference>
<proteinExistence type="predicted"/>
<name>A0A1I0E7E8_9RHOB</name>
<dbReference type="STRING" id="364199.SAMN04489858_10529"/>
<evidence type="ECO:0000256" key="1">
    <source>
        <dbReference type="ARBA" id="ARBA00023015"/>
    </source>
</evidence>
<dbReference type="Proteomes" id="UP000199180">
    <property type="component" value="Unassembled WGS sequence"/>
</dbReference>
<dbReference type="PANTHER" id="PTHR43537">
    <property type="entry name" value="TRANSCRIPTIONAL REGULATOR, GNTR FAMILY"/>
    <property type="match status" value="1"/>
</dbReference>
<dbReference type="SUPFAM" id="SSF48008">
    <property type="entry name" value="GntR ligand-binding domain-like"/>
    <property type="match status" value="1"/>
</dbReference>
<dbReference type="GO" id="GO:0003700">
    <property type="term" value="F:DNA-binding transcription factor activity"/>
    <property type="evidence" value="ECO:0007669"/>
    <property type="project" value="InterPro"/>
</dbReference>
<feature type="domain" description="GntR C-terminal" evidence="4">
    <location>
        <begin position="62"/>
        <end position="185"/>
    </location>
</feature>
<dbReference type="Pfam" id="PF00392">
    <property type="entry name" value="GntR"/>
    <property type="match status" value="1"/>
</dbReference>
<reference evidence="5 6" key="1">
    <citation type="submission" date="2016-10" db="EMBL/GenBank/DDBJ databases">
        <authorList>
            <person name="de Groot N.N."/>
        </authorList>
    </citation>
    <scope>NUCLEOTIDE SEQUENCE [LARGE SCALE GENOMIC DNA]</scope>
    <source>
        <strain evidence="5 6">DSM 17862</strain>
    </source>
</reference>
<protein>
    <submittedName>
        <fullName evidence="5">DNA-binding transcriptional regulator, GntR family</fullName>
    </submittedName>
</protein>
<dbReference type="InterPro" id="IPR000524">
    <property type="entry name" value="Tscrpt_reg_HTH_GntR"/>
</dbReference>
<evidence type="ECO:0000313" key="6">
    <source>
        <dbReference type="Proteomes" id="UP000199180"/>
    </source>
</evidence>
<dbReference type="SMART" id="SM00895">
    <property type="entry name" value="FCD"/>
    <property type="match status" value="1"/>
</dbReference>
<keyword evidence="6" id="KW-1185">Reference proteome</keyword>
<dbReference type="InterPro" id="IPR036390">
    <property type="entry name" value="WH_DNA-bd_sf"/>
</dbReference>
<dbReference type="Pfam" id="PF07729">
    <property type="entry name" value="FCD"/>
    <property type="match status" value="1"/>
</dbReference>
<organism evidence="5 6">
    <name type="scientific">Paracoccus homiensis</name>
    <dbReference type="NCBI Taxonomy" id="364199"/>
    <lineage>
        <taxon>Bacteria</taxon>
        <taxon>Pseudomonadati</taxon>
        <taxon>Pseudomonadota</taxon>
        <taxon>Alphaproteobacteria</taxon>
        <taxon>Rhodobacterales</taxon>
        <taxon>Paracoccaceae</taxon>
        <taxon>Paracoccus</taxon>
    </lineage>
</organism>
<evidence type="ECO:0000313" key="5">
    <source>
        <dbReference type="EMBL" id="SET41095.1"/>
    </source>
</evidence>
<dbReference type="SUPFAM" id="SSF46785">
    <property type="entry name" value="Winged helix' DNA-binding domain"/>
    <property type="match status" value="1"/>
</dbReference>
<dbReference type="EMBL" id="FOHO01000005">
    <property type="protein sequence ID" value="SET41095.1"/>
    <property type="molecule type" value="Genomic_DNA"/>
</dbReference>
<keyword evidence="2 5" id="KW-0238">DNA-binding</keyword>
<dbReference type="InterPro" id="IPR008920">
    <property type="entry name" value="TF_FadR/GntR_C"/>
</dbReference>
<accession>A0A1I0E7E8</accession>
<dbReference type="GO" id="GO:0003677">
    <property type="term" value="F:DNA binding"/>
    <property type="evidence" value="ECO:0007669"/>
    <property type="project" value="UniProtKB-KW"/>
</dbReference>
<evidence type="ECO:0000259" key="4">
    <source>
        <dbReference type="SMART" id="SM00895"/>
    </source>
</evidence>